<dbReference type="EMBL" id="AJIL01000226">
    <property type="protein sequence ID" value="KNE90987.1"/>
    <property type="molecule type" value="Genomic_DNA"/>
</dbReference>
<evidence type="ECO:0000313" key="2">
    <source>
        <dbReference type="Proteomes" id="UP000054564"/>
    </source>
</evidence>
<dbReference type="Proteomes" id="UP000054564">
    <property type="component" value="Unassembled WGS sequence"/>
</dbReference>
<sequence length="117" mass="13429">MAEALQSNTPSMGMITISDTTLLMASIHLTLRLSSQYLHRKDQKRNILQSYKRPTEKISNVPLVFCKRDKDEEREGAVIGGVWGWILEWAKGVGYPSAGLLVLFVENRRFEERVYRS</sequence>
<name>A0A0L0UVC7_9BASI</name>
<comment type="caution">
    <text evidence="1">The sequence shown here is derived from an EMBL/GenBank/DDBJ whole genome shotgun (WGS) entry which is preliminary data.</text>
</comment>
<accession>A0A0L0UVC7</accession>
<evidence type="ECO:0000313" key="1">
    <source>
        <dbReference type="EMBL" id="KNE90987.1"/>
    </source>
</evidence>
<organism evidence="1 2">
    <name type="scientific">Puccinia striiformis f. sp. tritici PST-78</name>
    <dbReference type="NCBI Taxonomy" id="1165861"/>
    <lineage>
        <taxon>Eukaryota</taxon>
        <taxon>Fungi</taxon>
        <taxon>Dikarya</taxon>
        <taxon>Basidiomycota</taxon>
        <taxon>Pucciniomycotina</taxon>
        <taxon>Pucciniomycetes</taxon>
        <taxon>Pucciniales</taxon>
        <taxon>Pucciniaceae</taxon>
        <taxon>Puccinia</taxon>
    </lineage>
</organism>
<dbReference type="AlphaFoldDB" id="A0A0L0UVC7"/>
<keyword evidence="2" id="KW-1185">Reference proteome</keyword>
<protein>
    <submittedName>
        <fullName evidence="1">Uncharacterized protein</fullName>
    </submittedName>
</protein>
<gene>
    <name evidence="1" type="ORF">PSTG_15590</name>
</gene>
<proteinExistence type="predicted"/>
<reference evidence="2" key="1">
    <citation type="submission" date="2014-03" db="EMBL/GenBank/DDBJ databases">
        <title>The Genome Sequence of Puccinia striiformis f. sp. tritici PST-78.</title>
        <authorList>
            <consortium name="The Broad Institute Genome Sequencing Platform"/>
            <person name="Cuomo C."/>
            <person name="Hulbert S."/>
            <person name="Chen X."/>
            <person name="Walker B."/>
            <person name="Young S.K."/>
            <person name="Zeng Q."/>
            <person name="Gargeya S."/>
            <person name="Fitzgerald M."/>
            <person name="Haas B."/>
            <person name="Abouelleil A."/>
            <person name="Alvarado L."/>
            <person name="Arachchi H.M."/>
            <person name="Berlin A.M."/>
            <person name="Chapman S.B."/>
            <person name="Goldberg J."/>
            <person name="Griggs A."/>
            <person name="Gujja S."/>
            <person name="Hansen M."/>
            <person name="Howarth C."/>
            <person name="Imamovic A."/>
            <person name="Larimer J."/>
            <person name="McCowan C."/>
            <person name="Montmayeur A."/>
            <person name="Murphy C."/>
            <person name="Neiman D."/>
            <person name="Pearson M."/>
            <person name="Priest M."/>
            <person name="Roberts A."/>
            <person name="Saif S."/>
            <person name="Shea T."/>
            <person name="Sisk P."/>
            <person name="Sykes S."/>
            <person name="Wortman J."/>
            <person name="Nusbaum C."/>
            <person name="Birren B."/>
        </authorList>
    </citation>
    <scope>NUCLEOTIDE SEQUENCE [LARGE SCALE GENOMIC DNA]</scope>
    <source>
        <strain evidence="2">race PST-78</strain>
    </source>
</reference>